<organism evidence="4 5">
    <name type="scientific">Thermomonospora umbrina</name>
    <dbReference type="NCBI Taxonomy" id="111806"/>
    <lineage>
        <taxon>Bacteria</taxon>
        <taxon>Bacillati</taxon>
        <taxon>Actinomycetota</taxon>
        <taxon>Actinomycetes</taxon>
        <taxon>Streptosporangiales</taxon>
        <taxon>Thermomonosporaceae</taxon>
        <taxon>Thermomonospora</taxon>
    </lineage>
</organism>
<evidence type="ECO:0000313" key="4">
    <source>
        <dbReference type="EMBL" id="REF01065.1"/>
    </source>
</evidence>
<name>A0A3D9T8S8_9ACTN</name>
<dbReference type="PANTHER" id="PTHR43347">
    <property type="entry name" value="ACYL-COA SYNTHETASE"/>
    <property type="match status" value="1"/>
</dbReference>
<dbReference type="GO" id="GO:0050218">
    <property type="term" value="F:propionate-CoA ligase activity"/>
    <property type="evidence" value="ECO:0007669"/>
    <property type="project" value="TreeGrafter"/>
</dbReference>
<dbReference type="PANTHER" id="PTHR43347:SF3">
    <property type="entry name" value="ACYL-COA SYNTHETASE SHORT-CHAIN FAMILY MEMBER 3, MITOCHONDRIAL"/>
    <property type="match status" value="1"/>
</dbReference>
<protein>
    <submittedName>
        <fullName evidence="4">Propionyl-CoA synthetase</fullName>
    </submittedName>
</protein>
<reference evidence="4 5" key="1">
    <citation type="submission" date="2018-08" db="EMBL/GenBank/DDBJ databases">
        <title>Sequencing the genomes of 1000 actinobacteria strains.</title>
        <authorList>
            <person name="Klenk H.-P."/>
        </authorList>
    </citation>
    <scope>NUCLEOTIDE SEQUENCE [LARGE SCALE GENOMIC DNA]</scope>
    <source>
        <strain evidence="4 5">DSM 43927</strain>
    </source>
</reference>
<dbReference type="RefSeq" id="WP_116026151.1">
    <property type="nucleotide sequence ID" value="NZ_QTTT01000001.1"/>
</dbReference>
<evidence type="ECO:0000259" key="3">
    <source>
        <dbReference type="Pfam" id="PF16177"/>
    </source>
</evidence>
<evidence type="ECO:0000259" key="2">
    <source>
        <dbReference type="Pfam" id="PF00501"/>
    </source>
</evidence>
<dbReference type="Pfam" id="PF16177">
    <property type="entry name" value="ACAS_N"/>
    <property type="match status" value="1"/>
</dbReference>
<sequence length="490" mass="51299">MGAYAAAHQRSITDPSRFWGLAARDIRWLAPPDRVLDDGAPPFYRWFTGGELNTCENALDRHVEEGHGGRPALIDGDRRAYTYAELRDVVARCAGALRALGVERGDRVLVRLPLVAEAAIALLACARLGAVPAVVGDAGLTPEGLAARIDGTRPKVVVSAAEDAADLGSGTRKPLLDSALRLASHTIGHRMIWRRDASRTDTATSPPRDVDWDEALASASPAACVTVAATDPLHILFTPGTGGPPKGVVRDNGGFAVALRWAMENVYGVGPGDAIGVGSDVGWAVGLSSAVYGPLVTGCTVVLCPGGADPWRPAAEHRVRRLITTSAGLRAQCARDPAGTFLRDHDLSALQGLIAAGEAVDEATFAWASRVLGLRVSGEWGQAETGRAIAANPLGLEPMRVTAGSSGVPTPGFDVRVLNERGGPVGEGGHGELAIRLPLPPGALSTLWREDERFVESYLTRHPGHYLTGDVGRIDADGQVRVTGRAGEGG</sequence>
<comment type="caution">
    <text evidence="4">The sequence shown here is derived from an EMBL/GenBank/DDBJ whole genome shotgun (WGS) entry which is preliminary data.</text>
</comment>
<accession>A0A3D9T8S8</accession>
<dbReference type="AlphaFoldDB" id="A0A3D9T8S8"/>
<dbReference type="InterPro" id="IPR032387">
    <property type="entry name" value="ACAS_N"/>
</dbReference>
<dbReference type="Pfam" id="PF00501">
    <property type="entry name" value="AMP-binding"/>
    <property type="match status" value="1"/>
</dbReference>
<dbReference type="EMBL" id="QTTT01000001">
    <property type="protein sequence ID" value="REF01065.1"/>
    <property type="molecule type" value="Genomic_DNA"/>
</dbReference>
<dbReference type="Gene3D" id="3.40.50.12780">
    <property type="entry name" value="N-terminal domain of ligase-like"/>
    <property type="match status" value="1"/>
</dbReference>
<evidence type="ECO:0000313" key="5">
    <source>
        <dbReference type="Proteomes" id="UP000256661"/>
    </source>
</evidence>
<comment type="similarity">
    <text evidence="1">Belongs to the ATP-dependent AMP-binding enzyme family.</text>
</comment>
<dbReference type="InterPro" id="IPR000873">
    <property type="entry name" value="AMP-dep_synth/lig_dom"/>
</dbReference>
<keyword evidence="5" id="KW-1185">Reference proteome</keyword>
<dbReference type="InterPro" id="IPR042099">
    <property type="entry name" value="ANL_N_sf"/>
</dbReference>
<proteinExistence type="inferred from homology"/>
<feature type="domain" description="Acetyl-coenzyme A synthetase N-terminal" evidence="3">
    <location>
        <begin position="4"/>
        <end position="58"/>
    </location>
</feature>
<evidence type="ECO:0000256" key="1">
    <source>
        <dbReference type="ARBA" id="ARBA00006432"/>
    </source>
</evidence>
<dbReference type="OrthoDB" id="9803968at2"/>
<gene>
    <name evidence="4" type="ORF">DFJ69_6664</name>
</gene>
<dbReference type="Proteomes" id="UP000256661">
    <property type="component" value="Unassembled WGS sequence"/>
</dbReference>
<feature type="domain" description="AMP-dependent synthetase/ligase" evidence="2">
    <location>
        <begin position="65"/>
        <end position="437"/>
    </location>
</feature>
<dbReference type="SUPFAM" id="SSF56801">
    <property type="entry name" value="Acetyl-CoA synthetase-like"/>
    <property type="match status" value="1"/>
</dbReference>